<dbReference type="AlphaFoldDB" id="A0AA36IT97"/>
<reference evidence="1" key="1">
    <citation type="submission" date="2023-08" db="EMBL/GenBank/DDBJ databases">
        <authorList>
            <person name="Chen Y."/>
            <person name="Shah S."/>
            <person name="Dougan E. K."/>
            <person name="Thang M."/>
            <person name="Chan C."/>
        </authorList>
    </citation>
    <scope>NUCLEOTIDE SEQUENCE</scope>
</reference>
<protein>
    <submittedName>
        <fullName evidence="1">Uncharacterized protein</fullName>
    </submittedName>
</protein>
<dbReference type="Gene3D" id="2.60.40.10">
    <property type="entry name" value="Immunoglobulins"/>
    <property type="match status" value="1"/>
</dbReference>
<accession>A0AA36IT97</accession>
<evidence type="ECO:0000313" key="1">
    <source>
        <dbReference type="EMBL" id="CAJ1393505.1"/>
    </source>
</evidence>
<keyword evidence="2" id="KW-1185">Reference proteome</keyword>
<dbReference type="Proteomes" id="UP001178507">
    <property type="component" value="Unassembled WGS sequence"/>
</dbReference>
<dbReference type="EMBL" id="CAUJNA010002569">
    <property type="protein sequence ID" value="CAJ1393505.1"/>
    <property type="molecule type" value="Genomic_DNA"/>
</dbReference>
<dbReference type="InterPro" id="IPR013783">
    <property type="entry name" value="Ig-like_fold"/>
</dbReference>
<gene>
    <name evidence="1" type="ORF">EVOR1521_LOCUS18354</name>
</gene>
<proteinExistence type="predicted"/>
<evidence type="ECO:0000313" key="2">
    <source>
        <dbReference type="Proteomes" id="UP001178507"/>
    </source>
</evidence>
<dbReference type="SUPFAM" id="SSF49265">
    <property type="entry name" value="Fibronectin type III"/>
    <property type="match status" value="1"/>
</dbReference>
<comment type="caution">
    <text evidence="1">The sequence shown here is derived from an EMBL/GenBank/DDBJ whole genome shotgun (WGS) entry which is preliminary data.</text>
</comment>
<organism evidence="1 2">
    <name type="scientific">Effrenium voratum</name>
    <dbReference type="NCBI Taxonomy" id="2562239"/>
    <lineage>
        <taxon>Eukaryota</taxon>
        <taxon>Sar</taxon>
        <taxon>Alveolata</taxon>
        <taxon>Dinophyceae</taxon>
        <taxon>Suessiales</taxon>
        <taxon>Symbiodiniaceae</taxon>
        <taxon>Effrenium</taxon>
    </lineage>
</organism>
<dbReference type="InterPro" id="IPR036116">
    <property type="entry name" value="FN3_sf"/>
</dbReference>
<sequence length="1136" mass="120520">MRATFSWTPGVGSATNADVGSDCVFQSYQMQIKKSDGNDWGAPEGCLSLTDPNAASCTATNLQCDTSYDARLRTSCLPASASSDWAAFPSFRTTAAGACAQPASAPTLFRSNGRTPQSLDIAFTAGSSGDCEFSRFELQMQVQGTTSWEDTAYHFRARELCGNGAPLASPWASTEVQQPSFVDPTSLVSGTTVPSRLMLFFESNLEFGDSSVPLPGQVALKALQKWARLLKLSICPTLGVDTGPCQCVSVADCASRCLRRDDISVSLMSSRVLFVEFGAVMRPLTQCPYDVIVEEGFLQTQLRPAKLSPRVTWNFTYSPPVPLGEVSLQQSDTTSLLVHVSWDTPMTTVCGVSSGADLLQQTAPADFTGSRGFLEVLITGLVPSTQYTVICRGSAIGDPILTAEVTREGFSTARDTNDRLSSITLNIEAVCSEGPAVSVDAVLTPPFNPATRTYLATLNADDMRSWCGPDETEAILSVHMGANAQSSFASVSLPQAQILAQPLLDASGNLPPGAGRSTSAQVDITVQPPQTGSVPAVPYRVDLILGVLDIRLENFTLDWNSTIDESSAGPSGRFVLSVPGDLDASYISILVGPYVQTLVLVSQEQYTENSMLRTIYIFIVVSVAGLGNQLPLIIQVRPPANSIHPSLDVRTGESVSFEPPTVSGVETDQGNGLVSATGYTFVTVSGSNLALPPAAAAGVGEAAANAEIYVVGIPASCSTEECQAQEIQSLVESGAPNLCLATVQVSADSLGCLVAPSASGRLGVCLLEPQGFFALPACSTFVAPGTVVPEQAQPGGLEDPNQDMSSNTPIVLDLDGNVPWENVSQGYLQVWVSPFGERPANLTNLPSGWVPMCSDAVIEDGRLVCYRNQNLNVSETGSTPNVYVQTGPDAMSDSLPQGLQVVSPRILSKISRNHEYEVGELVITIEGEHFGTKDNGNMIVALETFGGQTQSVLDLRQAEGLGDPTIVISCETISHEDDTRILSRCIQGGTSIFGDPVSESFYAERVEEPLDPGADATTRRLQQVSIDTLALQLSRLPVAISVNYELDCSILNRLNETCGLRPENISVPSSRQWQAVRLKPCPAGEHRINYTGTECLQCAPGKFKSGVGPALQCDVCPVAFYMGLFGAGDLHGLPGL</sequence>
<name>A0AA36IT97_9DINO</name>